<dbReference type="PANTHER" id="PTHR33449">
    <property type="entry name" value="NUCLEOID-ASSOCIATED PROTEIN YBAB"/>
    <property type="match status" value="1"/>
</dbReference>
<dbReference type="GeneID" id="56590484"/>
<dbReference type="RefSeq" id="WP_025518334.1">
    <property type="nucleotide sequence ID" value="NZ_CP016340.1"/>
</dbReference>
<dbReference type="PATRIC" id="fig|123899.6.peg.2233"/>
<dbReference type="InterPro" id="IPR004401">
    <property type="entry name" value="YbaB/EbfC"/>
</dbReference>
<dbReference type="PANTHER" id="PTHR33449:SF1">
    <property type="entry name" value="NUCLEOID-ASSOCIATED PROTEIN YBAB"/>
    <property type="match status" value="1"/>
</dbReference>
<proteinExistence type="inferred from homology"/>
<dbReference type="STRING" id="123899.SAMEA3906487_02244"/>
<dbReference type="GO" id="GO:0003677">
    <property type="term" value="F:DNA binding"/>
    <property type="evidence" value="ECO:0007669"/>
    <property type="project" value="UniProtKB-UniRule"/>
</dbReference>
<dbReference type="GO" id="GO:0005829">
    <property type="term" value="C:cytosol"/>
    <property type="evidence" value="ECO:0007669"/>
    <property type="project" value="TreeGrafter"/>
</dbReference>
<dbReference type="AlphaFoldDB" id="A0A157SJP0"/>
<keyword evidence="2" id="KW-0963">Cytoplasm</keyword>
<evidence type="ECO:0000313" key="5">
    <source>
        <dbReference type="Proteomes" id="UP000076825"/>
    </source>
</evidence>
<feature type="coiled-coil region" evidence="3">
    <location>
        <begin position="6"/>
        <end position="33"/>
    </location>
</feature>
<protein>
    <recommendedName>
        <fullName evidence="2">Nucleoid-associated protein SAMEA3906487_02244</fullName>
    </recommendedName>
</protein>
<evidence type="ECO:0000256" key="2">
    <source>
        <dbReference type="HAMAP-Rule" id="MF_00274"/>
    </source>
</evidence>
<dbReference type="Pfam" id="PF02575">
    <property type="entry name" value="YbaB_DNA_bd"/>
    <property type="match status" value="1"/>
</dbReference>
<dbReference type="InterPro" id="IPR036894">
    <property type="entry name" value="YbaB-like_sf"/>
</dbReference>
<dbReference type="SUPFAM" id="SSF82607">
    <property type="entry name" value="YbaB-like"/>
    <property type="match status" value="1"/>
</dbReference>
<dbReference type="EMBL" id="LT546645">
    <property type="protein sequence ID" value="SAI70514.1"/>
    <property type="molecule type" value="Genomic_DNA"/>
</dbReference>
<dbReference type="KEGG" id="btrm:SAMEA390648702244"/>
<organism evidence="4 5">
    <name type="scientific">Bordetella trematum</name>
    <dbReference type="NCBI Taxonomy" id="123899"/>
    <lineage>
        <taxon>Bacteria</taxon>
        <taxon>Pseudomonadati</taxon>
        <taxon>Pseudomonadota</taxon>
        <taxon>Betaproteobacteria</taxon>
        <taxon>Burkholderiales</taxon>
        <taxon>Alcaligenaceae</taxon>
        <taxon>Bordetella</taxon>
    </lineage>
</organism>
<accession>A0A157SJP0</accession>
<comment type="function">
    <text evidence="2">Binds to DNA and alters its conformation. May be involved in regulation of gene expression, nucleoid organization and DNA protection.</text>
</comment>
<dbReference type="OrthoDB" id="9808738at2"/>
<dbReference type="GO" id="GO:0043590">
    <property type="term" value="C:bacterial nucleoid"/>
    <property type="evidence" value="ECO:0007669"/>
    <property type="project" value="UniProtKB-UniRule"/>
</dbReference>
<dbReference type="PIRSF" id="PIRSF004555">
    <property type="entry name" value="UCP004555"/>
    <property type="match status" value="1"/>
</dbReference>
<evidence type="ECO:0000256" key="3">
    <source>
        <dbReference type="SAM" id="Coils"/>
    </source>
</evidence>
<comment type="similarity">
    <text evidence="2">Belongs to the YbaB/EbfC family.</text>
</comment>
<dbReference type="NCBIfam" id="TIGR00103">
    <property type="entry name" value="DNA_YbaB_EbfC"/>
    <property type="match status" value="1"/>
</dbReference>
<keyword evidence="1 2" id="KW-0238">DNA-binding</keyword>
<dbReference type="Proteomes" id="UP000076825">
    <property type="component" value="Chromosome 1"/>
</dbReference>
<comment type="subunit">
    <text evidence="2">Homodimer.</text>
</comment>
<sequence length="108" mass="11488">MMKGQLAGLMRQAQQMQENMKKAQDALADILVEGAAGGGLVKVSMSCRNDVKRVTIDPSLLADDKDMLEDLVAAAFNDALRKAEATSQEKMAGLTAGLPLPPGMKLPF</sequence>
<keyword evidence="5" id="KW-1185">Reference proteome</keyword>
<comment type="subcellular location">
    <subcellularLocation>
        <location evidence="2">Cytoplasm</location>
        <location evidence="2">Nucleoid</location>
    </subcellularLocation>
</comment>
<reference evidence="4 5" key="1">
    <citation type="submission" date="2016-04" db="EMBL/GenBank/DDBJ databases">
        <authorList>
            <consortium name="Pathogen Informatics"/>
        </authorList>
    </citation>
    <scope>NUCLEOTIDE SEQUENCE [LARGE SCALE GENOMIC DNA]</scope>
    <source>
        <strain evidence="4 5">H044680328</strain>
    </source>
</reference>
<keyword evidence="3" id="KW-0175">Coiled coil</keyword>
<evidence type="ECO:0000313" key="4">
    <source>
        <dbReference type="EMBL" id="SAI70514.1"/>
    </source>
</evidence>
<dbReference type="Gene3D" id="3.30.1310.10">
    <property type="entry name" value="Nucleoid-associated protein YbaB-like domain"/>
    <property type="match status" value="1"/>
</dbReference>
<name>A0A157SJP0_9BORD</name>
<dbReference type="HAMAP" id="MF_00274">
    <property type="entry name" value="DNA_YbaB_EbfC"/>
    <property type="match status" value="1"/>
</dbReference>
<gene>
    <name evidence="4" type="ORF">SAMEA3906487_02244</name>
</gene>
<evidence type="ECO:0000256" key="1">
    <source>
        <dbReference type="ARBA" id="ARBA00023125"/>
    </source>
</evidence>
<dbReference type="eggNOG" id="COG0718">
    <property type="taxonomic scope" value="Bacteria"/>
</dbReference>